<dbReference type="InterPro" id="IPR024775">
    <property type="entry name" value="DinB-like"/>
</dbReference>
<evidence type="ECO:0000313" key="3">
    <source>
        <dbReference type="Proteomes" id="UP000287188"/>
    </source>
</evidence>
<name>A0A402AMG7_9CHLR</name>
<comment type="caution">
    <text evidence="2">The sequence shown here is derived from an EMBL/GenBank/DDBJ whole genome shotgun (WGS) entry which is preliminary data.</text>
</comment>
<dbReference type="AlphaFoldDB" id="A0A402AMG7"/>
<dbReference type="EMBL" id="BIFS01000001">
    <property type="protein sequence ID" value="GCE20239.1"/>
    <property type="molecule type" value="Genomic_DNA"/>
</dbReference>
<dbReference type="InterPro" id="IPR034660">
    <property type="entry name" value="DinB/YfiT-like"/>
</dbReference>
<feature type="domain" description="DinB-like" evidence="1">
    <location>
        <begin position="15"/>
        <end position="158"/>
    </location>
</feature>
<dbReference type="SUPFAM" id="SSF109854">
    <property type="entry name" value="DinB/YfiT-like putative metalloenzymes"/>
    <property type="match status" value="1"/>
</dbReference>
<gene>
    <name evidence="2" type="ORF">KDK_40390</name>
</gene>
<evidence type="ECO:0000259" key="1">
    <source>
        <dbReference type="Pfam" id="PF12867"/>
    </source>
</evidence>
<dbReference type="Pfam" id="PF12867">
    <property type="entry name" value="DinB_2"/>
    <property type="match status" value="1"/>
</dbReference>
<proteinExistence type="predicted"/>
<dbReference type="RefSeq" id="WP_161977483.1">
    <property type="nucleotide sequence ID" value="NZ_BIFS01000001.1"/>
</dbReference>
<reference evidence="3" key="1">
    <citation type="submission" date="2018-12" db="EMBL/GenBank/DDBJ databases">
        <title>Tengunoibacter tsumagoiensis gen. nov., sp. nov., Dictyobacter kobayashii sp. nov., D. alpinus sp. nov., and D. joshuensis sp. nov. and description of Dictyobacteraceae fam. nov. within the order Ktedonobacterales isolated from Tengu-no-mugimeshi.</title>
        <authorList>
            <person name="Wang C.M."/>
            <person name="Zheng Y."/>
            <person name="Sakai Y."/>
            <person name="Toyoda A."/>
            <person name="Minakuchi Y."/>
            <person name="Abe K."/>
            <person name="Yokota A."/>
            <person name="Yabe S."/>
        </authorList>
    </citation>
    <scope>NUCLEOTIDE SEQUENCE [LARGE SCALE GENOMIC DNA]</scope>
    <source>
        <strain evidence="3">Uno11</strain>
    </source>
</reference>
<protein>
    <recommendedName>
        <fullName evidence="1">DinB-like domain-containing protein</fullName>
    </recommendedName>
</protein>
<dbReference type="Proteomes" id="UP000287188">
    <property type="component" value="Unassembled WGS sequence"/>
</dbReference>
<organism evidence="2 3">
    <name type="scientific">Dictyobacter kobayashii</name>
    <dbReference type="NCBI Taxonomy" id="2014872"/>
    <lineage>
        <taxon>Bacteria</taxon>
        <taxon>Bacillati</taxon>
        <taxon>Chloroflexota</taxon>
        <taxon>Ktedonobacteria</taxon>
        <taxon>Ktedonobacterales</taxon>
        <taxon>Dictyobacteraceae</taxon>
        <taxon>Dictyobacter</taxon>
    </lineage>
</organism>
<accession>A0A402AMG7</accession>
<sequence length="174" mass="20238">MNYAQHFTHLLQTSCDDFIWAAQQIPVEKLLSVSPRHPDSWSVARNIFHLQFQEEKVVLPNMRLWLTDRAVYAEQDDALIAHYAAFETLAQDEEAAWSQQPEIEAALKHFQAQRAIQIALLQEIDATAWEEKRATVWGKVTLRWAITKTYQHSVEHINDMLKPALYWTGLRVAQ</sequence>
<dbReference type="Gene3D" id="1.20.120.450">
    <property type="entry name" value="dinb family like domain"/>
    <property type="match status" value="1"/>
</dbReference>
<keyword evidence="3" id="KW-1185">Reference proteome</keyword>
<evidence type="ECO:0000313" key="2">
    <source>
        <dbReference type="EMBL" id="GCE20239.1"/>
    </source>
</evidence>